<evidence type="ECO:0000313" key="2">
    <source>
        <dbReference type="EMBL" id="GEC85425.1"/>
    </source>
</evidence>
<comment type="caution">
    <text evidence="2">The sequence shown here is derived from an EMBL/GenBank/DDBJ whole genome shotgun (WGS) entry which is preliminary data.</text>
</comment>
<dbReference type="AlphaFoldDB" id="A0A4Y4BXH9"/>
<organism evidence="2 3">
    <name type="scientific">Corynebacterium variabile</name>
    <dbReference type="NCBI Taxonomy" id="1727"/>
    <lineage>
        <taxon>Bacteria</taxon>
        <taxon>Bacillati</taxon>
        <taxon>Actinomycetota</taxon>
        <taxon>Actinomycetes</taxon>
        <taxon>Mycobacteriales</taxon>
        <taxon>Corynebacteriaceae</taxon>
        <taxon>Corynebacterium</taxon>
    </lineage>
</organism>
<protein>
    <submittedName>
        <fullName evidence="2">Uncharacterized protein</fullName>
    </submittedName>
</protein>
<reference evidence="2 3" key="1">
    <citation type="submission" date="2019-06" db="EMBL/GenBank/DDBJ databases">
        <title>Whole genome shotgun sequence of Corynebacterium variabile NBRC 15286.</title>
        <authorList>
            <person name="Hosoyama A."/>
            <person name="Uohara A."/>
            <person name="Ohji S."/>
            <person name="Ichikawa N."/>
        </authorList>
    </citation>
    <scope>NUCLEOTIDE SEQUENCE [LARGE SCALE GENOMIC DNA]</scope>
    <source>
        <strain evidence="2 3">NBRC 15286</strain>
    </source>
</reference>
<sequence>MAQPHGTWGQCTDHAYRGAAGEVTGTGPSEAQEAHILHLKARAAYNANKHTNDILPRLIYEEPGKDVPPNAIDELQIMPKERWWQRLRAS</sequence>
<accession>A0A4Y4BXH9</accession>
<dbReference type="Proteomes" id="UP000319986">
    <property type="component" value="Unassembled WGS sequence"/>
</dbReference>
<evidence type="ECO:0000313" key="3">
    <source>
        <dbReference type="Proteomes" id="UP000319986"/>
    </source>
</evidence>
<feature type="region of interest" description="Disordered" evidence="1">
    <location>
        <begin position="1"/>
        <end position="29"/>
    </location>
</feature>
<dbReference type="EMBL" id="BJNT01000005">
    <property type="protein sequence ID" value="GEC85425.1"/>
    <property type="molecule type" value="Genomic_DNA"/>
</dbReference>
<proteinExistence type="predicted"/>
<evidence type="ECO:0000256" key="1">
    <source>
        <dbReference type="SAM" id="MobiDB-lite"/>
    </source>
</evidence>
<gene>
    <name evidence="2" type="ORF">CVA01_07390</name>
</gene>
<name>A0A4Y4BXH9_9CORY</name>